<dbReference type="Gene3D" id="3.30.60.90">
    <property type="match status" value="1"/>
</dbReference>
<dbReference type="InterPro" id="IPR052260">
    <property type="entry name" value="Autophagy_Rcpt_SigReg"/>
</dbReference>
<dbReference type="EMBL" id="UYYG01001173">
    <property type="protein sequence ID" value="VDN58929.1"/>
    <property type="molecule type" value="Genomic_DNA"/>
</dbReference>
<dbReference type="GO" id="GO:0000423">
    <property type="term" value="P:mitophagy"/>
    <property type="evidence" value="ECO:0007669"/>
    <property type="project" value="TreeGrafter"/>
</dbReference>
<dbReference type="SUPFAM" id="SSF46934">
    <property type="entry name" value="UBA-like"/>
    <property type="match status" value="1"/>
</dbReference>
<dbReference type="Proteomes" id="UP000274756">
    <property type="component" value="Unassembled WGS sequence"/>
</dbReference>
<keyword evidence="2" id="KW-0863">Zinc-finger</keyword>
<dbReference type="GO" id="GO:0007032">
    <property type="term" value="P:endosome organization"/>
    <property type="evidence" value="ECO:0007669"/>
    <property type="project" value="TreeGrafter"/>
</dbReference>
<evidence type="ECO:0000313" key="7">
    <source>
        <dbReference type="Proteomes" id="UP000274756"/>
    </source>
</evidence>
<dbReference type="OrthoDB" id="2122982at2759"/>
<dbReference type="SMART" id="SM00291">
    <property type="entry name" value="ZnF_ZZ"/>
    <property type="match status" value="1"/>
</dbReference>
<dbReference type="WBParaSite" id="DME_0000510301-mRNA-1">
    <property type="protein sequence ID" value="DME_0000510301-mRNA-1"/>
    <property type="gene ID" value="DME_0000510301"/>
</dbReference>
<dbReference type="STRING" id="318479.A0A0N4UCT9"/>
<dbReference type="Gene3D" id="3.10.20.90">
    <property type="entry name" value="Phosphatidylinositol 3-kinase Catalytic Subunit, Chain A, domain 1"/>
    <property type="match status" value="1"/>
</dbReference>
<dbReference type="AlphaFoldDB" id="A0A0N4UCT9"/>
<keyword evidence="1" id="KW-0479">Metal-binding</keyword>
<evidence type="ECO:0000259" key="4">
    <source>
        <dbReference type="SMART" id="SM00291"/>
    </source>
</evidence>
<gene>
    <name evidence="5" type="ORF">DME_LOCUS8902</name>
</gene>
<dbReference type="PANTHER" id="PTHR15090:SF0">
    <property type="entry name" value="SEQUESTOSOME-1"/>
    <property type="match status" value="1"/>
</dbReference>
<reference evidence="5 7" key="2">
    <citation type="submission" date="2018-11" db="EMBL/GenBank/DDBJ databases">
        <authorList>
            <consortium name="Pathogen Informatics"/>
        </authorList>
    </citation>
    <scope>NUCLEOTIDE SEQUENCE [LARGE SCALE GENOMIC DNA]</scope>
</reference>
<dbReference type="SUPFAM" id="SSF54277">
    <property type="entry name" value="CAD &amp; PB1 domains"/>
    <property type="match status" value="1"/>
</dbReference>
<protein>
    <submittedName>
        <fullName evidence="8">ZZ-type domain-containing protein</fullName>
    </submittedName>
</protein>
<sequence>MTNSNQDISVKLINKGIFRRFILRKTADSDLFSELLKKVQMFDPEFSGHLAWQDSDGDLILFSSEEELLHAIRIQSCDVFRIVTVDQNGRILERENGTTNKRSKIGEDYQKDKRAKTGEDYQKISETEGINLLIICDYCDRSIDGILYECVICSDFHLCGNCEKRGSHGNHPLIRYANLNTPRIGKFMKSLINEKNYQCLNNHSSAIKCVDIFEKFYIDKHKKKSTQKIKKCPLTKICADEFNKTINNQKNLEKKNNENSTEQIRLKMGECWKRKHRLNGSVQKTSRNIKAKANSNSMNSVGVVESLDGIKSDLKKIADETAQKLTSESTDAMKQAAWQAASSSSEILKQAASAAAQQAAIAASALHQELVNLTETNENFSPLISTTFANGMDYLMEVGNQIQQALINFGIDVDIDIEHNGVTERIKQSEVKEGVKNDKNTCTDQEVLEDNGDDAVNDSNGDQKDLETRLNDIHISSHDNSTDEQLENAVDQNSSFDSDEQWTVLDQKCIDADKGELLNTSQSLCSFYPDISSQKISEDQNDLVARVNFSQIPFKDSFDGSKSPIVPLQTDEQWIDMANSSEMRNNSMFGVESVEVWQSDANSNAVGNICMAGTPFFHPSDPHSYRGELLIADKNVRSCIDQLEVMGFDNCNGWLTKLAIEFNGDIDKVIEEASKDPIYVSRIESTPK</sequence>
<evidence type="ECO:0000313" key="8">
    <source>
        <dbReference type="WBParaSite" id="DME_0000510301-mRNA-1"/>
    </source>
</evidence>
<dbReference type="GO" id="GO:0016235">
    <property type="term" value="C:aggresome"/>
    <property type="evidence" value="ECO:0007669"/>
    <property type="project" value="TreeGrafter"/>
</dbReference>
<evidence type="ECO:0000313" key="5">
    <source>
        <dbReference type="EMBL" id="VDN58929.1"/>
    </source>
</evidence>
<dbReference type="SUPFAM" id="SSF57850">
    <property type="entry name" value="RING/U-box"/>
    <property type="match status" value="1"/>
</dbReference>
<dbReference type="Proteomes" id="UP000038040">
    <property type="component" value="Unplaced"/>
</dbReference>
<dbReference type="CDD" id="cd02340">
    <property type="entry name" value="ZZ_NBR1_like"/>
    <property type="match status" value="1"/>
</dbReference>
<dbReference type="InterPro" id="IPR000433">
    <property type="entry name" value="Znf_ZZ"/>
</dbReference>
<organism evidence="6 8">
    <name type="scientific">Dracunculus medinensis</name>
    <name type="common">Guinea worm</name>
    <dbReference type="NCBI Taxonomy" id="318479"/>
    <lineage>
        <taxon>Eukaryota</taxon>
        <taxon>Metazoa</taxon>
        <taxon>Ecdysozoa</taxon>
        <taxon>Nematoda</taxon>
        <taxon>Chromadorea</taxon>
        <taxon>Rhabditida</taxon>
        <taxon>Spirurina</taxon>
        <taxon>Dracunculoidea</taxon>
        <taxon>Dracunculidae</taxon>
        <taxon>Dracunculus</taxon>
    </lineage>
</organism>
<feature type="domain" description="ZZ-type" evidence="4">
    <location>
        <begin position="130"/>
        <end position="173"/>
    </location>
</feature>
<proteinExistence type="predicted"/>
<dbReference type="Gene3D" id="1.10.8.10">
    <property type="entry name" value="DNA helicase RuvA subunit, C-terminal domain"/>
    <property type="match status" value="1"/>
</dbReference>
<dbReference type="GO" id="GO:0008270">
    <property type="term" value="F:zinc ion binding"/>
    <property type="evidence" value="ECO:0007669"/>
    <property type="project" value="UniProtKB-KW"/>
</dbReference>
<dbReference type="GO" id="GO:0044753">
    <property type="term" value="C:amphisome"/>
    <property type="evidence" value="ECO:0007669"/>
    <property type="project" value="TreeGrafter"/>
</dbReference>
<evidence type="ECO:0000313" key="6">
    <source>
        <dbReference type="Proteomes" id="UP000038040"/>
    </source>
</evidence>
<reference evidence="8" key="1">
    <citation type="submission" date="2017-02" db="UniProtKB">
        <authorList>
            <consortium name="WormBaseParasite"/>
        </authorList>
    </citation>
    <scope>IDENTIFICATION</scope>
</reference>
<dbReference type="InterPro" id="IPR000270">
    <property type="entry name" value="PB1_dom"/>
</dbReference>
<dbReference type="Pfam" id="PF00569">
    <property type="entry name" value="ZZ"/>
    <property type="match status" value="1"/>
</dbReference>
<keyword evidence="7" id="KW-1185">Reference proteome</keyword>
<dbReference type="InterPro" id="IPR009060">
    <property type="entry name" value="UBA-like_sf"/>
</dbReference>
<dbReference type="PANTHER" id="PTHR15090">
    <property type="entry name" value="SEQUESTOSOME 1-RELATED"/>
    <property type="match status" value="1"/>
</dbReference>
<evidence type="ECO:0000256" key="1">
    <source>
        <dbReference type="ARBA" id="ARBA00022723"/>
    </source>
</evidence>
<evidence type="ECO:0000256" key="2">
    <source>
        <dbReference type="ARBA" id="ARBA00022771"/>
    </source>
</evidence>
<dbReference type="GO" id="GO:0070530">
    <property type="term" value="F:K63-linked polyubiquitin modification-dependent protein binding"/>
    <property type="evidence" value="ECO:0007669"/>
    <property type="project" value="TreeGrafter"/>
</dbReference>
<evidence type="ECO:0000256" key="3">
    <source>
        <dbReference type="ARBA" id="ARBA00022833"/>
    </source>
</evidence>
<name>A0A0N4UCT9_DRAME</name>
<keyword evidence="3" id="KW-0862">Zinc</keyword>
<dbReference type="GO" id="GO:0005080">
    <property type="term" value="F:protein kinase C binding"/>
    <property type="evidence" value="ECO:0007669"/>
    <property type="project" value="TreeGrafter"/>
</dbReference>
<dbReference type="InterPro" id="IPR043145">
    <property type="entry name" value="Znf_ZZ_sf"/>
</dbReference>
<accession>A0A0N4UCT9</accession>
<dbReference type="Pfam" id="PF00564">
    <property type="entry name" value="PB1"/>
    <property type="match status" value="1"/>
</dbReference>
<dbReference type="GO" id="GO:0035973">
    <property type="term" value="P:aggrephagy"/>
    <property type="evidence" value="ECO:0007669"/>
    <property type="project" value="TreeGrafter"/>
</dbReference>